<dbReference type="OrthoDB" id="670661at2759"/>
<name>A0A022Q084_ERYGU</name>
<evidence type="ECO:0000313" key="2">
    <source>
        <dbReference type="EMBL" id="EYU21194.1"/>
    </source>
</evidence>
<protein>
    <submittedName>
        <fullName evidence="2">Uncharacterized protein</fullName>
    </submittedName>
</protein>
<dbReference type="PhylomeDB" id="A0A022Q084"/>
<dbReference type="OMA" id="CYSSDCE"/>
<dbReference type="STRING" id="4155.A0A022Q084"/>
<dbReference type="PANTHER" id="PTHR31374:SF6">
    <property type="entry name" value="OS04G0608300 PROTEIN"/>
    <property type="match status" value="1"/>
</dbReference>
<gene>
    <name evidence="2" type="ORF">MIMGU_mgv1a024031mg</name>
</gene>
<dbReference type="eggNOG" id="ENOG502S0KJ">
    <property type="taxonomic scope" value="Eukaryota"/>
</dbReference>
<reference evidence="2 3" key="1">
    <citation type="journal article" date="2013" name="Proc. Natl. Acad. Sci. U.S.A.">
        <title>Fine-scale variation in meiotic recombination in Mimulus inferred from population shotgun sequencing.</title>
        <authorList>
            <person name="Hellsten U."/>
            <person name="Wright K.M."/>
            <person name="Jenkins J."/>
            <person name="Shu S."/>
            <person name="Yuan Y."/>
            <person name="Wessler S.R."/>
            <person name="Schmutz J."/>
            <person name="Willis J.H."/>
            <person name="Rokhsar D.S."/>
        </authorList>
    </citation>
    <scope>NUCLEOTIDE SEQUENCE [LARGE SCALE GENOMIC DNA]</scope>
    <source>
        <strain evidence="3">cv. DUN x IM62</strain>
    </source>
</reference>
<proteinExistence type="inferred from homology"/>
<comment type="similarity">
    <text evidence="1">Belongs to the ARG7 family.</text>
</comment>
<keyword evidence="3" id="KW-1185">Reference proteome</keyword>
<evidence type="ECO:0000256" key="1">
    <source>
        <dbReference type="ARBA" id="ARBA00006974"/>
    </source>
</evidence>
<dbReference type="EMBL" id="KI632223">
    <property type="protein sequence ID" value="EYU21194.1"/>
    <property type="molecule type" value="Genomic_DNA"/>
</dbReference>
<dbReference type="AlphaFoldDB" id="A0A022Q084"/>
<dbReference type="GO" id="GO:0009733">
    <property type="term" value="P:response to auxin"/>
    <property type="evidence" value="ECO:0007669"/>
    <property type="project" value="InterPro"/>
</dbReference>
<organism evidence="2 3">
    <name type="scientific">Erythranthe guttata</name>
    <name type="common">Yellow monkey flower</name>
    <name type="synonym">Mimulus guttatus</name>
    <dbReference type="NCBI Taxonomy" id="4155"/>
    <lineage>
        <taxon>Eukaryota</taxon>
        <taxon>Viridiplantae</taxon>
        <taxon>Streptophyta</taxon>
        <taxon>Embryophyta</taxon>
        <taxon>Tracheophyta</taxon>
        <taxon>Spermatophyta</taxon>
        <taxon>Magnoliopsida</taxon>
        <taxon>eudicotyledons</taxon>
        <taxon>Gunneridae</taxon>
        <taxon>Pentapetalae</taxon>
        <taxon>asterids</taxon>
        <taxon>lamiids</taxon>
        <taxon>Lamiales</taxon>
        <taxon>Phrymaceae</taxon>
        <taxon>Erythranthe</taxon>
    </lineage>
</organism>
<evidence type="ECO:0000313" key="3">
    <source>
        <dbReference type="Proteomes" id="UP000030748"/>
    </source>
</evidence>
<dbReference type="PANTHER" id="PTHR31374">
    <property type="entry name" value="AUXIN-INDUCED PROTEIN-LIKE-RELATED"/>
    <property type="match status" value="1"/>
</dbReference>
<accession>A0A022Q084</accession>
<dbReference type="KEGG" id="egt:105975708"/>
<dbReference type="Proteomes" id="UP000030748">
    <property type="component" value="Unassembled WGS sequence"/>
</dbReference>
<sequence>MDSSSRKSSSNKIRDIVRLQQILKKWKKLASNNRAAAATATTTTTTTTGRSIKFLKKTLSFSESTTSGAVGNAVPKGYIAVCVGKEMKRYVIPTEYLSHQMFGILLREAEEEFGFQQEGVLKFPCEVELFDKIIKMMMVEDKRPSSASPTSSSLLLQHDNVDVQAYDAEFGYNHDLDFIGNYSPEDAADQLTPSLMMCR</sequence>
<dbReference type="InterPro" id="IPR003676">
    <property type="entry name" value="SAUR_fam"/>
</dbReference>
<dbReference type="Pfam" id="PF02519">
    <property type="entry name" value="Auxin_inducible"/>
    <property type="match status" value="1"/>
</dbReference>